<dbReference type="Pfam" id="PF13410">
    <property type="entry name" value="GST_C_2"/>
    <property type="match status" value="1"/>
</dbReference>
<gene>
    <name evidence="2" type="ORF">G7Y85_03210</name>
</gene>
<dbReference type="InterPro" id="IPR036282">
    <property type="entry name" value="Glutathione-S-Trfase_C_sf"/>
</dbReference>
<dbReference type="SUPFAM" id="SSF52833">
    <property type="entry name" value="Thioredoxin-like"/>
    <property type="match status" value="1"/>
</dbReference>
<dbReference type="RefSeq" id="WP_166251541.1">
    <property type="nucleotide sequence ID" value="NZ_JAAMOW010000001.1"/>
</dbReference>
<keyword evidence="3" id="KW-1185">Reference proteome</keyword>
<dbReference type="GO" id="GO:0016740">
    <property type="term" value="F:transferase activity"/>
    <property type="evidence" value="ECO:0007669"/>
    <property type="project" value="UniProtKB-KW"/>
</dbReference>
<dbReference type="Gene3D" id="3.40.30.10">
    <property type="entry name" value="Glutaredoxin"/>
    <property type="match status" value="1"/>
</dbReference>
<evidence type="ECO:0000313" key="2">
    <source>
        <dbReference type="EMBL" id="NGY03760.1"/>
    </source>
</evidence>
<protein>
    <submittedName>
        <fullName evidence="2">Glutathione S-transferase family protein</fullName>
    </submittedName>
</protein>
<dbReference type="GO" id="GO:0005737">
    <property type="term" value="C:cytoplasm"/>
    <property type="evidence" value="ECO:0007669"/>
    <property type="project" value="TreeGrafter"/>
</dbReference>
<dbReference type="EMBL" id="JAAMOW010000001">
    <property type="protein sequence ID" value="NGY03760.1"/>
    <property type="molecule type" value="Genomic_DNA"/>
</dbReference>
<feature type="domain" description="GST N-terminal" evidence="1">
    <location>
        <begin position="6"/>
        <end position="87"/>
    </location>
</feature>
<dbReference type="InterPro" id="IPR036249">
    <property type="entry name" value="Thioredoxin-like_sf"/>
</dbReference>
<dbReference type="SUPFAM" id="SSF47616">
    <property type="entry name" value="GST C-terminal domain-like"/>
    <property type="match status" value="1"/>
</dbReference>
<keyword evidence="2" id="KW-0808">Transferase</keyword>
<dbReference type="CDD" id="cd03205">
    <property type="entry name" value="GST_C_6"/>
    <property type="match status" value="1"/>
</dbReference>
<evidence type="ECO:0000259" key="1">
    <source>
        <dbReference type="PROSITE" id="PS50404"/>
    </source>
</evidence>
<dbReference type="Gene3D" id="1.20.1050.10">
    <property type="match status" value="1"/>
</dbReference>
<organism evidence="2 3">
    <name type="scientific">Solimonas terrae</name>
    <dbReference type="NCBI Taxonomy" id="1396819"/>
    <lineage>
        <taxon>Bacteria</taxon>
        <taxon>Pseudomonadati</taxon>
        <taxon>Pseudomonadota</taxon>
        <taxon>Gammaproteobacteria</taxon>
        <taxon>Nevskiales</taxon>
        <taxon>Nevskiaceae</taxon>
        <taxon>Solimonas</taxon>
    </lineage>
</organism>
<dbReference type="PANTHER" id="PTHR43968">
    <property type="match status" value="1"/>
</dbReference>
<name>A0A6M2BN76_9GAMM</name>
<dbReference type="InterPro" id="IPR050983">
    <property type="entry name" value="GST_Omega/HSP26"/>
</dbReference>
<dbReference type="Pfam" id="PF13409">
    <property type="entry name" value="GST_N_2"/>
    <property type="match status" value="1"/>
</dbReference>
<proteinExistence type="predicted"/>
<comment type="caution">
    <text evidence="2">The sequence shown here is derived from an EMBL/GenBank/DDBJ whole genome shotgun (WGS) entry which is preliminary data.</text>
</comment>
<dbReference type="AlphaFoldDB" id="A0A6M2BN76"/>
<sequence length="208" mass="23057">MSDTDSKMRLYRSLPSPYARRVRVVIDELGLSEQIEEIDVDPYDPPAAFLEINPLSKVPVLVTEQGEALPDSNLIISYLFTRGHGLAALPSGAKRWGALRRQYLGEGIIDAAAASTNEKRRPEGIIYQVFLDRQAAAIRRAVASLNGEVGELLQETPTTVEITVGCALGYLDLRMPYLEWRRGHDALGEWYAQFATRPSMQKTAPQAA</sequence>
<dbReference type="InterPro" id="IPR004045">
    <property type="entry name" value="Glutathione_S-Trfase_N"/>
</dbReference>
<dbReference type="PANTHER" id="PTHR43968:SF6">
    <property type="entry name" value="GLUTATHIONE S-TRANSFERASE OMEGA"/>
    <property type="match status" value="1"/>
</dbReference>
<accession>A0A6M2BN76</accession>
<evidence type="ECO:0000313" key="3">
    <source>
        <dbReference type="Proteomes" id="UP000472676"/>
    </source>
</evidence>
<reference evidence="2 3" key="1">
    <citation type="journal article" date="2014" name="Int. J. Syst. Evol. Microbiol.">
        <title>Solimonas terrae sp. nov., isolated from soil.</title>
        <authorList>
            <person name="Kim S.J."/>
            <person name="Moon J.Y."/>
            <person name="Weon H.Y."/>
            <person name="Ahn J.H."/>
            <person name="Chen W.M."/>
            <person name="Kwon S.W."/>
        </authorList>
    </citation>
    <scope>NUCLEOTIDE SEQUENCE [LARGE SCALE GENOMIC DNA]</scope>
    <source>
        <strain evidence="2 3">KIS83-12</strain>
    </source>
</reference>
<dbReference type="Proteomes" id="UP000472676">
    <property type="component" value="Unassembled WGS sequence"/>
</dbReference>
<dbReference type="PROSITE" id="PS50404">
    <property type="entry name" value="GST_NTER"/>
    <property type="match status" value="1"/>
</dbReference>